<evidence type="ECO:0000313" key="1">
    <source>
        <dbReference type="EMBL" id="GMH26036.1"/>
    </source>
</evidence>
<dbReference type="AlphaFoldDB" id="A0AAD3TBB4"/>
<reference evidence="1" key="1">
    <citation type="submission" date="2023-05" db="EMBL/GenBank/DDBJ databases">
        <title>Nepenthes gracilis genome sequencing.</title>
        <authorList>
            <person name="Fukushima K."/>
        </authorList>
    </citation>
    <scope>NUCLEOTIDE SEQUENCE</scope>
    <source>
        <strain evidence="1">SING2019-196</strain>
    </source>
</reference>
<evidence type="ECO:0000313" key="2">
    <source>
        <dbReference type="Proteomes" id="UP001279734"/>
    </source>
</evidence>
<protein>
    <submittedName>
        <fullName evidence="1">Uncharacterized protein</fullName>
    </submittedName>
</protein>
<gene>
    <name evidence="1" type="ORF">Nepgr_027879</name>
</gene>
<comment type="caution">
    <text evidence="1">The sequence shown here is derived from an EMBL/GenBank/DDBJ whole genome shotgun (WGS) entry which is preliminary data.</text>
</comment>
<accession>A0AAD3TBB4</accession>
<proteinExistence type="predicted"/>
<name>A0AAD3TBB4_NEPGR</name>
<sequence>MYSLLGSCRLAVETETFPPLHSTSLPRPISSLSSFSSPDLDSRFSSCLVDLINLSHFFKAEDLSLSHFGNVSSEVGLSFQRASRSPILRLPLCASENAKQKASIPSVNNPSEAKSSDGALIGPSVVPSDGFHVGPSDGPAQGPALIITQINPDSAPISKGTGIVYFFQLLCPSP</sequence>
<dbReference type="EMBL" id="BSYO01000030">
    <property type="protein sequence ID" value="GMH26036.1"/>
    <property type="molecule type" value="Genomic_DNA"/>
</dbReference>
<dbReference type="Proteomes" id="UP001279734">
    <property type="component" value="Unassembled WGS sequence"/>
</dbReference>
<organism evidence="1 2">
    <name type="scientific">Nepenthes gracilis</name>
    <name type="common">Slender pitcher plant</name>
    <dbReference type="NCBI Taxonomy" id="150966"/>
    <lineage>
        <taxon>Eukaryota</taxon>
        <taxon>Viridiplantae</taxon>
        <taxon>Streptophyta</taxon>
        <taxon>Embryophyta</taxon>
        <taxon>Tracheophyta</taxon>
        <taxon>Spermatophyta</taxon>
        <taxon>Magnoliopsida</taxon>
        <taxon>eudicotyledons</taxon>
        <taxon>Gunneridae</taxon>
        <taxon>Pentapetalae</taxon>
        <taxon>Caryophyllales</taxon>
        <taxon>Nepenthaceae</taxon>
        <taxon>Nepenthes</taxon>
    </lineage>
</organism>
<keyword evidence="2" id="KW-1185">Reference proteome</keyword>